<protein>
    <submittedName>
        <fullName evidence="1">Uncharacterized protein</fullName>
    </submittedName>
</protein>
<name>A0A7S0V7L0_9CRYP</name>
<proteinExistence type="predicted"/>
<dbReference type="AlphaFoldDB" id="A0A7S0V7L0"/>
<gene>
    <name evidence="1" type="ORF">HTEP1355_LOCUS2850</name>
</gene>
<accession>A0A7S0V7L0</accession>
<organism evidence="1">
    <name type="scientific">Hemiselmis tepida</name>
    <dbReference type="NCBI Taxonomy" id="464990"/>
    <lineage>
        <taxon>Eukaryota</taxon>
        <taxon>Cryptophyceae</taxon>
        <taxon>Cryptomonadales</taxon>
        <taxon>Hemiselmidaceae</taxon>
        <taxon>Hemiselmis</taxon>
    </lineage>
</organism>
<dbReference type="EMBL" id="HBFN01004780">
    <property type="protein sequence ID" value="CAD8782525.1"/>
    <property type="molecule type" value="Transcribed_RNA"/>
</dbReference>
<evidence type="ECO:0000313" key="1">
    <source>
        <dbReference type="EMBL" id="CAD8782525.1"/>
    </source>
</evidence>
<sequence length="137" mass="14385">MAEAPKGAAAAGGGGGSGLVECDAAYGVLSSLFCTSLKAGKTASAPHQSAIAAAAQEAHTQQKWTRLPPPKDCSCCKATCAQAGVIHAKVDGRSTTTKYWCKKPSRYTWHFQCATVYDYDCICCDIVRGLYKGQKCA</sequence>
<reference evidence="1" key="1">
    <citation type="submission" date="2021-01" db="EMBL/GenBank/DDBJ databases">
        <authorList>
            <person name="Corre E."/>
            <person name="Pelletier E."/>
            <person name="Niang G."/>
            <person name="Scheremetjew M."/>
            <person name="Finn R."/>
            <person name="Kale V."/>
            <person name="Holt S."/>
            <person name="Cochrane G."/>
            <person name="Meng A."/>
            <person name="Brown T."/>
            <person name="Cohen L."/>
        </authorList>
    </citation>
    <scope>NUCLEOTIDE SEQUENCE</scope>
    <source>
        <strain evidence="1">CCMP443</strain>
    </source>
</reference>